<comment type="caution">
    <text evidence="6">The sequence shown here is derived from an EMBL/GenBank/DDBJ whole genome shotgun (WGS) entry which is preliminary data.</text>
</comment>
<dbReference type="EMBL" id="CAJOBS010001487">
    <property type="protein sequence ID" value="CAF4735342.1"/>
    <property type="molecule type" value="Genomic_DNA"/>
</dbReference>
<dbReference type="EMBL" id="CAJNYT010004636">
    <property type="protein sequence ID" value="CAF3676295.1"/>
    <property type="molecule type" value="Genomic_DNA"/>
</dbReference>
<evidence type="ECO:0000313" key="4">
    <source>
        <dbReference type="EMBL" id="CAF3490945.1"/>
    </source>
</evidence>
<accession>A0A818VMA4</accession>
<dbReference type="Proteomes" id="UP000663869">
    <property type="component" value="Unassembled WGS sequence"/>
</dbReference>
<evidence type="ECO:0000313" key="5">
    <source>
        <dbReference type="EMBL" id="CAF3676295.1"/>
    </source>
</evidence>
<dbReference type="AlphaFoldDB" id="A0A818VMA4"/>
<keyword evidence="1" id="KW-1133">Transmembrane helix</keyword>
<keyword evidence="1" id="KW-0812">Transmembrane</keyword>
<dbReference type="OrthoDB" id="10034427at2759"/>
<evidence type="ECO:0000313" key="10">
    <source>
        <dbReference type="Proteomes" id="UP000663869"/>
    </source>
</evidence>
<organism evidence="6 10">
    <name type="scientific">Rotaria socialis</name>
    <dbReference type="NCBI Taxonomy" id="392032"/>
    <lineage>
        <taxon>Eukaryota</taxon>
        <taxon>Metazoa</taxon>
        <taxon>Spiralia</taxon>
        <taxon>Gnathifera</taxon>
        <taxon>Rotifera</taxon>
        <taxon>Eurotatoria</taxon>
        <taxon>Bdelloidea</taxon>
        <taxon>Philodinida</taxon>
        <taxon>Philodinidae</taxon>
        <taxon>Rotaria</taxon>
    </lineage>
</organism>
<proteinExistence type="predicted"/>
<protein>
    <submittedName>
        <fullName evidence="6">Uncharacterized protein</fullName>
    </submittedName>
</protein>
<reference evidence="6" key="1">
    <citation type="submission" date="2021-02" db="EMBL/GenBank/DDBJ databases">
        <authorList>
            <person name="Nowell W R."/>
        </authorList>
    </citation>
    <scope>NUCLEOTIDE SEQUENCE</scope>
</reference>
<dbReference type="EMBL" id="CAJNYV010002649">
    <property type="protein sequence ID" value="CAF3490945.1"/>
    <property type="molecule type" value="Genomic_DNA"/>
</dbReference>
<dbReference type="EMBL" id="CAJNYU010003930">
    <property type="protein sequence ID" value="CAF3712983.1"/>
    <property type="molecule type" value="Genomic_DNA"/>
</dbReference>
<evidence type="ECO:0000313" key="3">
    <source>
        <dbReference type="EMBL" id="CAF3479474.1"/>
    </source>
</evidence>
<dbReference type="EMBL" id="CAJNYD010003117">
    <property type="protein sequence ID" value="CAF3479474.1"/>
    <property type="molecule type" value="Genomic_DNA"/>
</dbReference>
<dbReference type="Proteomes" id="UP000663872">
    <property type="component" value="Unassembled WGS sequence"/>
</dbReference>
<evidence type="ECO:0000256" key="1">
    <source>
        <dbReference type="SAM" id="Phobius"/>
    </source>
</evidence>
<evidence type="ECO:0000313" key="2">
    <source>
        <dbReference type="EMBL" id="CAF2989951.1"/>
    </source>
</evidence>
<evidence type="ECO:0000313" key="9">
    <source>
        <dbReference type="EMBL" id="CAF4735342.1"/>
    </source>
</evidence>
<dbReference type="Proteomes" id="UP000663865">
    <property type="component" value="Unassembled WGS sequence"/>
</dbReference>
<dbReference type="Proteomes" id="UP000663825">
    <property type="component" value="Unassembled WGS sequence"/>
</dbReference>
<dbReference type="EMBL" id="CAJOBO010000078">
    <property type="protein sequence ID" value="CAF4121716.1"/>
    <property type="molecule type" value="Genomic_DNA"/>
</dbReference>
<keyword evidence="1" id="KW-0472">Membrane</keyword>
<sequence length="296" mass="34292">MIQNSTITVVETTATTISTAVATAGYDNTGAMIYIIIVLLWYSIGIIFMLGMQMKARSEIIEEAARRRTKKLIRNLRDHTNTKEILEELADKQKRARLWEIYLGTKDERKSKLTDAETVRIRHIEKQLATLKRNRRLTNEALFASDTEKDYFLSRTAARQMTAKLSTIEEPSLPRRRSSFDPQTLERWKALENQSKSHEQMPWNTRKLVIRRYFRRLTGRPSSTTRQDSETTTENLLSFANQITTLARPLTEINLDEISSSDERQNPYLTYFYKPTSRPSILATQFFPASSEPSIT</sequence>
<dbReference type="Proteomes" id="UP000663833">
    <property type="component" value="Unassembled WGS sequence"/>
</dbReference>
<gene>
    <name evidence="6" type="ORF">FME351_LOCUS28532</name>
    <name evidence="5" type="ORF">GRG538_LOCUS26714</name>
    <name evidence="7" type="ORF">HFQ381_LOCUS2402</name>
    <name evidence="4" type="ORF">KIK155_LOCUS15143</name>
    <name evidence="3" type="ORF">LUA448_LOCUS23931</name>
    <name evidence="2" type="ORF">TIS948_LOCUS910</name>
    <name evidence="9" type="ORF">TOA249_LOCUS19214</name>
    <name evidence="8" type="ORF">TSG867_LOCUS3384</name>
</gene>
<dbReference type="Proteomes" id="UP000663838">
    <property type="component" value="Unassembled WGS sequence"/>
</dbReference>
<dbReference type="Proteomes" id="UP000663851">
    <property type="component" value="Unassembled WGS sequence"/>
</dbReference>
<dbReference type="EMBL" id="CAJNXB010000023">
    <property type="protein sequence ID" value="CAF2989951.1"/>
    <property type="molecule type" value="Genomic_DNA"/>
</dbReference>
<dbReference type="EMBL" id="CAJOBQ010000100">
    <property type="protein sequence ID" value="CAF4255830.1"/>
    <property type="molecule type" value="Genomic_DNA"/>
</dbReference>
<evidence type="ECO:0000313" key="7">
    <source>
        <dbReference type="EMBL" id="CAF4121716.1"/>
    </source>
</evidence>
<feature type="transmembrane region" description="Helical" evidence="1">
    <location>
        <begin position="31"/>
        <end position="51"/>
    </location>
</feature>
<evidence type="ECO:0000313" key="8">
    <source>
        <dbReference type="EMBL" id="CAF4255830.1"/>
    </source>
</evidence>
<name>A0A818VMA4_9BILA</name>
<evidence type="ECO:0000313" key="6">
    <source>
        <dbReference type="EMBL" id="CAF3712983.1"/>
    </source>
</evidence>
<dbReference type="Proteomes" id="UP000663862">
    <property type="component" value="Unassembled WGS sequence"/>
</dbReference>